<evidence type="ECO:0000313" key="5">
    <source>
        <dbReference type="Proteomes" id="UP000824062"/>
    </source>
</evidence>
<feature type="region of interest" description="Disordered" evidence="1">
    <location>
        <begin position="27"/>
        <end position="49"/>
    </location>
</feature>
<reference evidence="4" key="1">
    <citation type="journal article" date="2021" name="PeerJ">
        <title>Extensive microbial diversity within the chicken gut microbiome revealed by metagenomics and culture.</title>
        <authorList>
            <person name="Gilroy R."/>
            <person name="Ravi A."/>
            <person name="Getino M."/>
            <person name="Pursley I."/>
            <person name="Horton D.L."/>
            <person name="Alikhan N.F."/>
            <person name="Baker D."/>
            <person name="Gharbi K."/>
            <person name="Hall N."/>
            <person name="Watson M."/>
            <person name="Adriaenssens E.M."/>
            <person name="Foster-Nyarko E."/>
            <person name="Jarju S."/>
            <person name="Secka A."/>
            <person name="Antonio M."/>
            <person name="Oren A."/>
            <person name="Chaudhuri R.R."/>
            <person name="La Ragione R."/>
            <person name="Hildebrand F."/>
            <person name="Pallen M.J."/>
        </authorList>
    </citation>
    <scope>NUCLEOTIDE SEQUENCE</scope>
    <source>
        <strain evidence="4">ChiHjej12B11-14209</strain>
    </source>
</reference>
<comment type="caution">
    <text evidence="4">The sequence shown here is derived from an EMBL/GenBank/DDBJ whole genome shotgun (WGS) entry which is preliminary data.</text>
</comment>
<dbReference type="AlphaFoldDB" id="A0A9D2F0A7"/>
<name>A0A9D2F0A7_9ACTN</name>
<accession>A0A9D2F0A7</accession>
<sequence length="164" mass="17131">MMGRRNFLAAAAALGTSALLGGCSAGERGAGAAETDAPTGSAEEEETVTSARTMTVTCGDAVVTYELNDSPAADALLGQLPLTLEVDDFSDNEKVFYPPEELDVTDALRAESGEAGTLAYYAPWGDVVMFYGSFSPNDALYELGWAVDGEERISELSGTIEVAL</sequence>
<dbReference type="SUPFAM" id="SSF50891">
    <property type="entry name" value="Cyclophilin-like"/>
    <property type="match status" value="1"/>
</dbReference>
<keyword evidence="2" id="KW-0732">Signal</keyword>
<dbReference type="InterPro" id="IPR006311">
    <property type="entry name" value="TAT_signal"/>
</dbReference>
<dbReference type="Pfam" id="PF18050">
    <property type="entry name" value="Cyclophil_like2"/>
    <property type="match status" value="1"/>
</dbReference>
<reference evidence="4" key="2">
    <citation type="submission" date="2021-04" db="EMBL/GenBank/DDBJ databases">
        <authorList>
            <person name="Gilroy R."/>
        </authorList>
    </citation>
    <scope>NUCLEOTIDE SEQUENCE</scope>
    <source>
        <strain evidence="4">ChiHjej12B11-14209</strain>
    </source>
</reference>
<feature type="chain" id="PRO_5039608680" description="Cyclophilin-like domain-containing protein" evidence="2">
    <location>
        <begin position="26"/>
        <end position="164"/>
    </location>
</feature>
<protein>
    <recommendedName>
        <fullName evidence="3">Cyclophilin-like domain-containing protein</fullName>
    </recommendedName>
</protein>
<feature type="signal peptide" evidence="2">
    <location>
        <begin position="1"/>
        <end position="25"/>
    </location>
</feature>
<evidence type="ECO:0000256" key="1">
    <source>
        <dbReference type="SAM" id="MobiDB-lite"/>
    </source>
</evidence>
<evidence type="ECO:0000313" key="4">
    <source>
        <dbReference type="EMBL" id="HIZ46600.1"/>
    </source>
</evidence>
<dbReference type="InterPro" id="IPR041183">
    <property type="entry name" value="Cyclophilin-like"/>
</dbReference>
<dbReference type="Proteomes" id="UP000824062">
    <property type="component" value="Unassembled WGS sequence"/>
</dbReference>
<dbReference type="PROSITE" id="PS51257">
    <property type="entry name" value="PROKAR_LIPOPROTEIN"/>
    <property type="match status" value="1"/>
</dbReference>
<gene>
    <name evidence="4" type="ORF">IAA19_06225</name>
</gene>
<proteinExistence type="predicted"/>
<evidence type="ECO:0000259" key="3">
    <source>
        <dbReference type="Pfam" id="PF18050"/>
    </source>
</evidence>
<dbReference type="Gene3D" id="2.40.100.20">
    <property type="match status" value="1"/>
</dbReference>
<organism evidence="4 5">
    <name type="scientific">Candidatus Olsenella pullistercoris</name>
    <dbReference type="NCBI Taxonomy" id="2838712"/>
    <lineage>
        <taxon>Bacteria</taxon>
        <taxon>Bacillati</taxon>
        <taxon>Actinomycetota</taxon>
        <taxon>Coriobacteriia</taxon>
        <taxon>Coriobacteriales</taxon>
        <taxon>Atopobiaceae</taxon>
        <taxon>Olsenella</taxon>
    </lineage>
</organism>
<feature type="domain" description="Cyclophilin-like" evidence="3">
    <location>
        <begin position="57"/>
        <end position="163"/>
    </location>
</feature>
<dbReference type="EMBL" id="DXBM01000050">
    <property type="protein sequence ID" value="HIZ46600.1"/>
    <property type="molecule type" value="Genomic_DNA"/>
</dbReference>
<dbReference type="PROSITE" id="PS51318">
    <property type="entry name" value="TAT"/>
    <property type="match status" value="1"/>
</dbReference>
<dbReference type="InterPro" id="IPR029000">
    <property type="entry name" value="Cyclophilin-like_dom_sf"/>
</dbReference>
<evidence type="ECO:0000256" key="2">
    <source>
        <dbReference type="SAM" id="SignalP"/>
    </source>
</evidence>